<comment type="caution">
    <text evidence="2">The sequence shown here is derived from an EMBL/GenBank/DDBJ whole genome shotgun (WGS) entry which is preliminary data.</text>
</comment>
<reference evidence="2" key="1">
    <citation type="submission" date="2020-09" db="EMBL/GenBank/DDBJ databases">
        <title>Genome seq and assembly of Tianweitania sp.</title>
        <authorList>
            <person name="Chhetri G."/>
        </authorList>
    </citation>
    <scope>NUCLEOTIDE SEQUENCE</scope>
    <source>
        <strain evidence="2">Rool2</strain>
    </source>
</reference>
<feature type="region of interest" description="Disordered" evidence="1">
    <location>
        <begin position="61"/>
        <end position="82"/>
    </location>
</feature>
<dbReference type="Proteomes" id="UP000643405">
    <property type="component" value="Unassembled WGS sequence"/>
</dbReference>
<dbReference type="InterPro" id="IPR011660">
    <property type="entry name" value="VapB-like"/>
</dbReference>
<name>A0A8J6TWD7_9HYPH</name>
<organism evidence="2 3">
    <name type="scientific">Oryzicola mucosus</name>
    <dbReference type="NCBI Taxonomy" id="2767425"/>
    <lineage>
        <taxon>Bacteria</taxon>
        <taxon>Pseudomonadati</taxon>
        <taxon>Pseudomonadota</taxon>
        <taxon>Alphaproteobacteria</taxon>
        <taxon>Hyphomicrobiales</taxon>
        <taxon>Phyllobacteriaceae</taxon>
        <taxon>Oryzicola</taxon>
    </lineage>
</organism>
<feature type="compositionally biased region" description="Basic and acidic residues" evidence="1">
    <location>
        <begin position="68"/>
        <end position="82"/>
    </location>
</feature>
<dbReference type="AlphaFoldDB" id="A0A8J6TWD7"/>
<dbReference type="RefSeq" id="WP_188162818.1">
    <property type="nucleotide sequence ID" value="NZ_JACVVX010000001.1"/>
</dbReference>
<evidence type="ECO:0000313" key="3">
    <source>
        <dbReference type="Proteomes" id="UP000643405"/>
    </source>
</evidence>
<sequence>MGMNIKSEKAQRLAKQLAAETGLSMTAAIEQALEAEIQRLHSQRDVAERKRRVREIVDSFGPIPEGVTSDHSDLYDERGLPK</sequence>
<keyword evidence="3" id="KW-1185">Reference proteome</keyword>
<proteinExistence type="predicted"/>
<evidence type="ECO:0000256" key="1">
    <source>
        <dbReference type="SAM" id="MobiDB-lite"/>
    </source>
</evidence>
<gene>
    <name evidence="2" type="ORF">ICI42_01760</name>
</gene>
<dbReference type="EMBL" id="JACVVX010000001">
    <property type="protein sequence ID" value="MBD0413381.1"/>
    <property type="molecule type" value="Genomic_DNA"/>
</dbReference>
<evidence type="ECO:0000313" key="2">
    <source>
        <dbReference type="EMBL" id="MBD0413381.1"/>
    </source>
</evidence>
<dbReference type="Pfam" id="PF07704">
    <property type="entry name" value="PSK_trans_fac"/>
    <property type="match status" value="1"/>
</dbReference>
<protein>
    <submittedName>
        <fullName evidence="2">Type II toxin-antitoxin system VapB family antitoxin</fullName>
    </submittedName>
</protein>
<accession>A0A8J6TWD7</accession>